<dbReference type="Pfam" id="PF00069">
    <property type="entry name" value="Pkinase"/>
    <property type="match status" value="1"/>
</dbReference>
<evidence type="ECO:0000313" key="10">
    <source>
        <dbReference type="Proteomes" id="UP000673691"/>
    </source>
</evidence>
<name>A0A8H7ZUL1_9FUNG</name>
<keyword evidence="3" id="KW-0808">Transferase</keyword>
<evidence type="ECO:0000259" key="8">
    <source>
        <dbReference type="PROSITE" id="PS50011"/>
    </source>
</evidence>
<dbReference type="PANTHER" id="PTHR44167">
    <property type="entry name" value="OVARIAN-SPECIFIC SERINE/THREONINE-PROTEIN KINASE LOK-RELATED"/>
    <property type="match status" value="1"/>
</dbReference>
<dbReference type="GO" id="GO:0044773">
    <property type="term" value="P:mitotic DNA damage checkpoint signaling"/>
    <property type="evidence" value="ECO:0007669"/>
    <property type="project" value="TreeGrafter"/>
</dbReference>
<dbReference type="Gene3D" id="1.10.510.10">
    <property type="entry name" value="Transferase(Phosphotransferase) domain 1"/>
    <property type="match status" value="2"/>
</dbReference>
<evidence type="ECO:0000256" key="7">
    <source>
        <dbReference type="SAM" id="MobiDB-lite"/>
    </source>
</evidence>
<dbReference type="EMBL" id="JAEFCI010007010">
    <property type="protein sequence ID" value="KAG5459333.1"/>
    <property type="molecule type" value="Genomic_DNA"/>
</dbReference>
<keyword evidence="6" id="KW-0067">ATP-binding</keyword>
<evidence type="ECO:0000256" key="4">
    <source>
        <dbReference type="ARBA" id="ARBA00022741"/>
    </source>
</evidence>
<protein>
    <recommendedName>
        <fullName evidence="1">non-specific serine/threonine protein kinase</fullName>
        <ecNumber evidence="1">2.7.11.1</ecNumber>
    </recommendedName>
</protein>
<feature type="region of interest" description="Disordered" evidence="7">
    <location>
        <begin position="30"/>
        <end position="120"/>
    </location>
</feature>
<evidence type="ECO:0000256" key="1">
    <source>
        <dbReference type="ARBA" id="ARBA00012513"/>
    </source>
</evidence>
<comment type="caution">
    <text evidence="9">The sequence shown here is derived from an EMBL/GenBank/DDBJ whole genome shotgun (WGS) entry which is preliminary data.</text>
</comment>
<dbReference type="GO" id="GO:0004674">
    <property type="term" value="F:protein serine/threonine kinase activity"/>
    <property type="evidence" value="ECO:0007669"/>
    <property type="project" value="UniProtKB-KW"/>
</dbReference>
<accession>A0A8H7ZUL1</accession>
<feature type="compositionally biased region" description="Pro residues" evidence="7">
    <location>
        <begin position="37"/>
        <end position="46"/>
    </location>
</feature>
<feature type="compositionally biased region" description="Low complexity" evidence="7">
    <location>
        <begin position="55"/>
        <end position="75"/>
    </location>
</feature>
<dbReference type="Proteomes" id="UP000673691">
    <property type="component" value="Unassembled WGS sequence"/>
</dbReference>
<keyword evidence="10" id="KW-1185">Reference proteome</keyword>
<dbReference type="GO" id="GO:0005524">
    <property type="term" value="F:ATP binding"/>
    <property type="evidence" value="ECO:0007669"/>
    <property type="project" value="UniProtKB-KW"/>
</dbReference>
<dbReference type="GO" id="GO:0005634">
    <property type="term" value="C:nucleus"/>
    <property type="evidence" value="ECO:0007669"/>
    <property type="project" value="TreeGrafter"/>
</dbReference>
<keyword evidence="5" id="KW-0418">Kinase</keyword>
<gene>
    <name evidence="9" type="ORF">BJ554DRAFT_275</name>
</gene>
<dbReference type="SMART" id="SM00220">
    <property type="entry name" value="S_TKc"/>
    <property type="match status" value="1"/>
</dbReference>
<dbReference type="InterPro" id="IPR011009">
    <property type="entry name" value="Kinase-like_dom_sf"/>
</dbReference>
<dbReference type="OrthoDB" id="4062651at2759"/>
<evidence type="ECO:0000256" key="3">
    <source>
        <dbReference type="ARBA" id="ARBA00022679"/>
    </source>
</evidence>
<organism evidence="9 10">
    <name type="scientific">Olpidium bornovanus</name>
    <dbReference type="NCBI Taxonomy" id="278681"/>
    <lineage>
        <taxon>Eukaryota</taxon>
        <taxon>Fungi</taxon>
        <taxon>Fungi incertae sedis</taxon>
        <taxon>Olpidiomycota</taxon>
        <taxon>Olpidiomycotina</taxon>
        <taxon>Olpidiomycetes</taxon>
        <taxon>Olpidiales</taxon>
        <taxon>Olpidiaceae</taxon>
        <taxon>Olpidium</taxon>
    </lineage>
</organism>
<dbReference type="SUPFAM" id="SSF56112">
    <property type="entry name" value="Protein kinase-like (PK-like)"/>
    <property type="match status" value="1"/>
</dbReference>
<keyword evidence="2" id="KW-0723">Serine/threonine-protein kinase</keyword>
<proteinExistence type="predicted"/>
<dbReference type="AlphaFoldDB" id="A0A8H7ZUL1"/>
<feature type="non-terminal residue" evidence="9">
    <location>
        <position position="1"/>
    </location>
</feature>
<evidence type="ECO:0000313" key="9">
    <source>
        <dbReference type="EMBL" id="KAG5459333.1"/>
    </source>
</evidence>
<dbReference type="EC" id="2.7.11.1" evidence="1"/>
<feature type="compositionally biased region" description="Low complexity" evidence="7">
    <location>
        <begin position="104"/>
        <end position="113"/>
    </location>
</feature>
<dbReference type="InterPro" id="IPR000719">
    <property type="entry name" value="Prot_kinase_dom"/>
</dbReference>
<evidence type="ECO:0000256" key="2">
    <source>
        <dbReference type="ARBA" id="ARBA00022527"/>
    </source>
</evidence>
<feature type="domain" description="Protein kinase" evidence="8">
    <location>
        <begin position="161"/>
        <end position="637"/>
    </location>
</feature>
<keyword evidence="4" id="KW-0547">Nucleotide-binding</keyword>
<sequence length="806" mass="85829">PPLARVFSRRAPACPAWPVGPAGVHARRRRRAAAAVVPPPPPPPDVPRLRRRARFAPLPSLPLLSSPPVSRSMPVTPAPPPAAAAAGAGAAVRRLDRGGGSSSGSGEFSESGSDTACSDAEQDGLRLARALAGTCVLEPNDDSVAFSAGARRKTRKNRRSAAEVRRLRNSYFGALVDELISPGSLVPGLHDAHLGPPEQYVYTAPCERRPAEDRPDYVVNEKFPEYRRDVSKIAFGIRISDFLPVAFKTVSNRSLFETELAFLRYLGACRLTARCPHIVRLTDTFTDDNGEPVLVFRKLDQLAWADLDLITIARQAKELMTALRAIHSVGIAHLDVNPSNMMMDNKGRLVLIDFGLARECIKESPWACTDPCVGTPANFAEACIQSPGCYELSAAASRLLNSYAERQSIRKRPDNLANVGGDCRQAARPSSDWRASGDVSPVETVPMSDDAESAPGEKWVTGVTEGDEATIYSRSAPTASTSNTVATDLADVASTGPAGRGHRLAPHPLRGTPGFIAPELYAAGCSPPVSPGFWDASTVNLPPPTGAPDVYSAGVVIGAAAALYIPGCDLHLLGGALTRGETTNRIVRKLHEFARDPLSWQRHPPVVIELADMLRGMLEEDPARRMTADEVLRSPFLMALEDGSPSAERAPGSAAAASGAARHFEGTGRAAYEKRLRELEWARYEAEFSAAAAFSVSADYGWSISPASPRYATATAAAHVRQETGSGRFCCSSYTFAASSRSCSRGNSRAAAAAAASPAALATGSAAYQYPDLCYVGDARAGGASGSSYSGVWYYSDREECEHLRC</sequence>
<reference evidence="9 10" key="1">
    <citation type="journal article" name="Sci. Rep.">
        <title>Genome-scale phylogenetic analyses confirm Olpidium as the closest living zoosporic fungus to the non-flagellated, terrestrial fungi.</title>
        <authorList>
            <person name="Chang Y."/>
            <person name="Rochon D."/>
            <person name="Sekimoto S."/>
            <person name="Wang Y."/>
            <person name="Chovatia M."/>
            <person name="Sandor L."/>
            <person name="Salamov A."/>
            <person name="Grigoriev I.V."/>
            <person name="Stajich J.E."/>
            <person name="Spatafora J.W."/>
        </authorList>
    </citation>
    <scope>NUCLEOTIDE SEQUENCE [LARGE SCALE GENOMIC DNA]</scope>
    <source>
        <strain evidence="9">S191</strain>
    </source>
</reference>
<dbReference type="PROSITE" id="PS50011">
    <property type="entry name" value="PROTEIN_KINASE_DOM"/>
    <property type="match status" value="1"/>
</dbReference>
<dbReference type="PANTHER" id="PTHR44167:SF23">
    <property type="entry name" value="CDC7 KINASE, ISOFORM A-RELATED"/>
    <property type="match status" value="1"/>
</dbReference>
<evidence type="ECO:0000256" key="6">
    <source>
        <dbReference type="ARBA" id="ARBA00022840"/>
    </source>
</evidence>
<evidence type="ECO:0000256" key="5">
    <source>
        <dbReference type="ARBA" id="ARBA00022777"/>
    </source>
</evidence>
<feature type="region of interest" description="Disordered" evidence="7">
    <location>
        <begin position="414"/>
        <end position="457"/>
    </location>
</feature>